<evidence type="ECO:0000256" key="1">
    <source>
        <dbReference type="ARBA" id="ARBA00022729"/>
    </source>
</evidence>
<name>A0ABV8NUA3_9BURK</name>
<dbReference type="InterPro" id="IPR006059">
    <property type="entry name" value="SBP"/>
</dbReference>
<dbReference type="RefSeq" id="WP_217964230.1">
    <property type="nucleotide sequence ID" value="NZ_JAHTBN010000003.1"/>
</dbReference>
<feature type="chain" id="PRO_5046516816" evidence="2">
    <location>
        <begin position="27"/>
        <end position="345"/>
    </location>
</feature>
<reference evidence="4" key="1">
    <citation type="journal article" date="2019" name="Int. J. Syst. Evol. Microbiol.">
        <title>The Global Catalogue of Microorganisms (GCM) 10K type strain sequencing project: providing services to taxonomists for standard genome sequencing and annotation.</title>
        <authorList>
            <consortium name="The Broad Institute Genomics Platform"/>
            <consortium name="The Broad Institute Genome Sequencing Center for Infectious Disease"/>
            <person name="Wu L."/>
            <person name="Ma J."/>
        </authorList>
    </citation>
    <scope>NUCLEOTIDE SEQUENCE [LARGE SCALE GENOMIC DNA]</scope>
    <source>
        <strain evidence="4">LMG 24813</strain>
    </source>
</reference>
<keyword evidence="4" id="KW-1185">Reference proteome</keyword>
<keyword evidence="1 2" id="KW-0732">Signal</keyword>
<accession>A0ABV8NUA3</accession>
<dbReference type="Proteomes" id="UP001595848">
    <property type="component" value="Unassembled WGS sequence"/>
</dbReference>
<evidence type="ECO:0000256" key="2">
    <source>
        <dbReference type="SAM" id="SignalP"/>
    </source>
</evidence>
<evidence type="ECO:0000313" key="4">
    <source>
        <dbReference type="Proteomes" id="UP001595848"/>
    </source>
</evidence>
<comment type="caution">
    <text evidence="3">The sequence shown here is derived from an EMBL/GenBank/DDBJ whole genome shotgun (WGS) entry which is preliminary data.</text>
</comment>
<feature type="signal peptide" evidence="2">
    <location>
        <begin position="1"/>
        <end position="26"/>
    </location>
</feature>
<gene>
    <name evidence="3" type="ORF">ACFOY1_06120</name>
</gene>
<protein>
    <submittedName>
        <fullName evidence="3">Extracellular solute-binding protein</fullName>
    </submittedName>
</protein>
<dbReference type="PANTHER" id="PTHR30006:SF2">
    <property type="entry name" value="ABC TRANSPORTER SUBSTRATE-BINDING PROTEIN"/>
    <property type="match status" value="1"/>
</dbReference>
<sequence>MRRSTMKQMAVAALCAGLVLIETASAAAEKPDKIVVTAYGGIWAQSVKKNFVSCFEKKDGIKADVLTGESAQWLNKIRANPSHPPIDIITLAEADSFRAGREGLLEKITPEKVPNLKDIPERFYKPWNGYSVVLNFGAMGVMYDKSALKNPPATWKDLIEGIIAGKYGKKIAWPSGTYTWGPEFIWFVAQQYGGSIDTAFEKIKAMRPYIVKFWNTPVEALNLFGTNAADIVLYWDGRARSFIDKGNTNAAFYIPKPNTIAGSVLISKVKNTPQAGWDYMNCALSTQGQLGHAETILYGVTNDKVVYPDSIKNKVTSSDDIIIPPYSEIIDKIPNWVERWNKEIR</sequence>
<dbReference type="PANTHER" id="PTHR30006">
    <property type="entry name" value="THIAMINE-BINDING PERIPLASMIC PROTEIN-RELATED"/>
    <property type="match status" value="1"/>
</dbReference>
<proteinExistence type="predicted"/>
<dbReference type="EMBL" id="JBHSBV010000002">
    <property type="protein sequence ID" value="MFC4200524.1"/>
    <property type="molecule type" value="Genomic_DNA"/>
</dbReference>
<evidence type="ECO:0000313" key="3">
    <source>
        <dbReference type="EMBL" id="MFC4200524.1"/>
    </source>
</evidence>
<dbReference type="Pfam" id="PF13416">
    <property type="entry name" value="SBP_bac_8"/>
    <property type="match status" value="1"/>
</dbReference>
<organism evidence="3 4">
    <name type="scientific">Candidimonas humi</name>
    <dbReference type="NCBI Taxonomy" id="683355"/>
    <lineage>
        <taxon>Bacteria</taxon>
        <taxon>Pseudomonadati</taxon>
        <taxon>Pseudomonadota</taxon>
        <taxon>Betaproteobacteria</taxon>
        <taxon>Burkholderiales</taxon>
        <taxon>Alcaligenaceae</taxon>
        <taxon>Candidimonas</taxon>
    </lineage>
</organism>